<dbReference type="EMBL" id="FOOU01000005">
    <property type="protein sequence ID" value="SFG32649.1"/>
    <property type="molecule type" value="Genomic_DNA"/>
</dbReference>
<name>A0A1I2QZF9_9GAMM</name>
<reference evidence="2" key="1">
    <citation type="submission" date="2016-10" db="EMBL/GenBank/DDBJ databases">
        <authorList>
            <person name="Varghese N."/>
            <person name="Submissions S."/>
        </authorList>
    </citation>
    <scope>NUCLEOTIDE SEQUENCE [LARGE SCALE GENOMIC DNA]</scope>
    <source>
        <strain evidence="2">CGMCC 1.10971</strain>
    </source>
</reference>
<protein>
    <submittedName>
        <fullName evidence="1">Uncharacterized protein</fullName>
    </submittedName>
</protein>
<sequence length="81" mass="9370">MTSMRIAAHYINIMHAFIVHCNKFKFSLIGVKSDIYSHCKTPGINQVLTNAYLKSQALYVLRDSWMKLDNLTDMKCMLVSR</sequence>
<proteinExistence type="predicted"/>
<keyword evidence="2" id="KW-1185">Reference proteome</keyword>
<accession>A0A1I2QZF9</accession>
<dbReference type="AlphaFoldDB" id="A0A1I2QZF9"/>
<dbReference type="Proteomes" id="UP000198623">
    <property type="component" value="Unassembled WGS sequence"/>
</dbReference>
<evidence type="ECO:0000313" key="2">
    <source>
        <dbReference type="Proteomes" id="UP000198623"/>
    </source>
</evidence>
<organism evidence="1 2">
    <name type="scientific">Neptunomonas qingdaonensis</name>
    <dbReference type="NCBI Taxonomy" id="1045558"/>
    <lineage>
        <taxon>Bacteria</taxon>
        <taxon>Pseudomonadati</taxon>
        <taxon>Pseudomonadota</taxon>
        <taxon>Gammaproteobacteria</taxon>
        <taxon>Oceanospirillales</taxon>
        <taxon>Oceanospirillaceae</taxon>
        <taxon>Neptunomonas</taxon>
    </lineage>
</organism>
<gene>
    <name evidence="1" type="ORF">SAMN05216175_105195</name>
</gene>
<evidence type="ECO:0000313" key="1">
    <source>
        <dbReference type="EMBL" id="SFG32649.1"/>
    </source>
</evidence>